<comment type="similarity">
    <text evidence="1">Belongs to the prokaryotic molybdopterin-containing oxidoreductase family.</text>
</comment>
<dbReference type="SUPFAM" id="SSF50692">
    <property type="entry name" value="ADC-like"/>
    <property type="match status" value="1"/>
</dbReference>
<dbReference type="AlphaFoldDB" id="A0A7C9NV05"/>
<evidence type="ECO:0000256" key="4">
    <source>
        <dbReference type="ARBA" id="ARBA00023002"/>
    </source>
</evidence>
<feature type="region of interest" description="Disordered" evidence="7">
    <location>
        <begin position="41"/>
        <end position="67"/>
    </location>
</feature>
<gene>
    <name evidence="10" type="ORF">D1639_02830</name>
</gene>
<evidence type="ECO:0000259" key="8">
    <source>
        <dbReference type="Pfam" id="PF00384"/>
    </source>
</evidence>
<accession>A0A7C9NV05</accession>
<dbReference type="Gene3D" id="3.40.50.12440">
    <property type="match status" value="1"/>
</dbReference>
<dbReference type="PANTHER" id="PTHR43742">
    <property type="entry name" value="TRIMETHYLAMINE-N-OXIDE REDUCTASE"/>
    <property type="match status" value="1"/>
</dbReference>
<protein>
    <submittedName>
        <fullName evidence="10">Molybdopterin oxidoreductase</fullName>
    </submittedName>
</protein>
<dbReference type="Pfam" id="PF01568">
    <property type="entry name" value="Molydop_binding"/>
    <property type="match status" value="1"/>
</dbReference>
<organism evidence="10">
    <name type="scientific">Muribaculaceae bacterium Z82</name>
    <dbReference type="NCBI Taxonomy" id="2304548"/>
    <lineage>
        <taxon>Bacteria</taxon>
        <taxon>Pseudomonadati</taxon>
        <taxon>Bacteroidota</taxon>
        <taxon>Bacteroidia</taxon>
        <taxon>Bacteroidales</taxon>
        <taxon>Muribaculaceae</taxon>
    </lineage>
</organism>
<sequence length="846" mass="91989">MHARTEHRGLSRRSFLKSGAVVAGAAWAGCALGCSKPEPEAPATDPVVADAEQPGGSDGSQQQFTKASGTDQTFNVCCRPNCFNTCMMTATVREGKLVKTAPANFDDAPEFNRICLRGLVSNENIYNPERVLYPMRQTGERGSDNWEKVSWDEAIADIAEKMSGYIAEFGGSSIFKASGSSVYHATSGTPGKWLGTIGGSTMGGPLDNGNMYGLMRVYGYGGHPWPGNDPRDYVNAKNLFLWSNNLTDAQVHDWHFVADAIEAGANVICIDPIFTQMAAKSHKWVPIRPGADMPLIMGMMNVMVEEGLVDTDFVREHTSAPFLVKEDGTLVRMSDLGVEPTEGPVNPMTGQPTVVNPYAVYDEAAGEAVELGTIASPALEGSFEVAGGTVRTVYSVLLDEIAKFTPAEASKLCDVDEDTIRELARLACDGPVTHRIGWGSQAYDNGIAPSSSCAIMAALAGQLGKPGANCSSAPWLIIGVGNPAVLAAAPAEGVTAGPTIAYWNMPAVFETGEYLGAPVTPKALLIHSGNPMCTWCDTNLMRDQVFANFELIVTLDYMMTDTARYSDYVLPAAHWFEYEDAVTMGNTYHVIHSEKAIEPCGEALPDMEIMRRLGVAMGLGDLFPVDGEAFLREYLDSDAAKALGITYDELCKKRAIHGFGGQPFMQWQDLQFTTGSGRAELYLENPTPYGVNFQASKAADLSREHVPTWFEPREAWPTNPLAEKYPFVLMSERPRFRVHGQWAYNRILRELDPEPTVKINPADAKAQGLSDGDIVECYNDHGHAVAKLVCNEAIRPGTMVYPKSWQSDQHIAGGWSEPLSCETDPVLCNQSFMDCLVAVRKWEGEK</sequence>
<keyword evidence="2" id="KW-0479">Metal-binding</keyword>
<evidence type="ECO:0000313" key="10">
    <source>
        <dbReference type="EMBL" id="NBI33986.1"/>
    </source>
</evidence>
<dbReference type="PANTHER" id="PTHR43742:SF6">
    <property type="entry name" value="OXIDOREDUCTASE YYAE-RELATED"/>
    <property type="match status" value="1"/>
</dbReference>
<dbReference type="InterPro" id="IPR050612">
    <property type="entry name" value="Prok_Mopterin_Oxidored"/>
</dbReference>
<reference evidence="10" key="1">
    <citation type="submission" date="2018-08" db="EMBL/GenBank/DDBJ databases">
        <title>Murine metabolic-syndrome-specific gut microbial biobank.</title>
        <authorList>
            <person name="Liu C."/>
        </authorList>
    </citation>
    <scope>NUCLEOTIDE SEQUENCE [LARGE SCALE GENOMIC DNA]</scope>
    <source>
        <strain evidence="10">Z82</strain>
    </source>
</reference>
<evidence type="ECO:0000256" key="6">
    <source>
        <dbReference type="ARBA" id="ARBA00023014"/>
    </source>
</evidence>
<name>A0A7C9NV05_9BACT</name>
<dbReference type="Gene3D" id="2.40.40.20">
    <property type="match status" value="1"/>
</dbReference>
<evidence type="ECO:0000256" key="5">
    <source>
        <dbReference type="ARBA" id="ARBA00023004"/>
    </source>
</evidence>
<keyword evidence="5" id="KW-0408">Iron</keyword>
<dbReference type="EMBL" id="QWKH01000010">
    <property type="protein sequence ID" value="NBI33986.1"/>
    <property type="molecule type" value="Genomic_DNA"/>
</dbReference>
<dbReference type="Gene3D" id="3.40.50.740">
    <property type="match status" value="2"/>
</dbReference>
<dbReference type="PROSITE" id="PS51318">
    <property type="entry name" value="TAT"/>
    <property type="match status" value="1"/>
</dbReference>
<dbReference type="PROSITE" id="PS51257">
    <property type="entry name" value="PROKAR_LIPOPROTEIN"/>
    <property type="match status" value="1"/>
</dbReference>
<dbReference type="InterPro" id="IPR006311">
    <property type="entry name" value="TAT_signal"/>
</dbReference>
<dbReference type="GO" id="GO:0051536">
    <property type="term" value="F:iron-sulfur cluster binding"/>
    <property type="evidence" value="ECO:0007669"/>
    <property type="project" value="UniProtKB-KW"/>
</dbReference>
<dbReference type="SUPFAM" id="SSF53706">
    <property type="entry name" value="Formate dehydrogenase/DMSO reductase, domains 1-3"/>
    <property type="match status" value="1"/>
</dbReference>
<feature type="domain" description="Molybdopterin oxidoreductase" evidence="8">
    <location>
        <begin position="130"/>
        <end position="613"/>
    </location>
</feature>
<feature type="domain" description="Molybdopterin dinucleotide-binding" evidence="9">
    <location>
        <begin position="727"/>
        <end position="807"/>
    </location>
</feature>
<evidence type="ECO:0000256" key="1">
    <source>
        <dbReference type="ARBA" id="ARBA00010312"/>
    </source>
</evidence>
<dbReference type="Pfam" id="PF00384">
    <property type="entry name" value="Molybdopterin"/>
    <property type="match status" value="1"/>
</dbReference>
<proteinExistence type="inferred from homology"/>
<keyword evidence="3" id="KW-0732">Signal</keyword>
<dbReference type="InterPro" id="IPR009010">
    <property type="entry name" value="Asp_de-COase-like_dom_sf"/>
</dbReference>
<keyword evidence="6" id="KW-0411">Iron-sulfur</keyword>
<dbReference type="InterPro" id="IPR006657">
    <property type="entry name" value="MoPterin_dinucl-bd_dom"/>
</dbReference>
<keyword evidence="4" id="KW-0560">Oxidoreductase</keyword>
<dbReference type="GO" id="GO:0016491">
    <property type="term" value="F:oxidoreductase activity"/>
    <property type="evidence" value="ECO:0007669"/>
    <property type="project" value="UniProtKB-KW"/>
</dbReference>
<dbReference type="GO" id="GO:0043546">
    <property type="term" value="F:molybdopterin cofactor binding"/>
    <property type="evidence" value="ECO:0007669"/>
    <property type="project" value="InterPro"/>
</dbReference>
<evidence type="ECO:0000259" key="9">
    <source>
        <dbReference type="Pfam" id="PF01568"/>
    </source>
</evidence>
<evidence type="ECO:0000256" key="7">
    <source>
        <dbReference type="SAM" id="MobiDB-lite"/>
    </source>
</evidence>
<dbReference type="GO" id="GO:0046872">
    <property type="term" value="F:metal ion binding"/>
    <property type="evidence" value="ECO:0007669"/>
    <property type="project" value="UniProtKB-KW"/>
</dbReference>
<dbReference type="InterPro" id="IPR006656">
    <property type="entry name" value="Mopterin_OxRdtase"/>
</dbReference>
<comment type="caution">
    <text evidence="10">The sequence shown here is derived from an EMBL/GenBank/DDBJ whole genome shotgun (WGS) entry which is preliminary data.</text>
</comment>
<evidence type="ECO:0000256" key="3">
    <source>
        <dbReference type="ARBA" id="ARBA00022729"/>
    </source>
</evidence>
<dbReference type="Gene3D" id="3.40.228.10">
    <property type="entry name" value="Dimethylsulfoxide Reductase, domain 2"/>
    <property type="match status" value="1"/>
</dbReference>
<evidence type="ECO:0000256" key="2">
    <source>
        <dbReference type="ARBA" id="ARBA00022723"/>
    </source>
</evidence>